<organism evidence="1 2">
    <name type="scientific">Penicillium thymicola</name>
    <dbReference type="NCBI Taxonomy" id="293382"/>
    <lineage>
        <taxon>Eukaryota</taxon>
        <taxon>Fungi</taxon>
        <taxon>Dikarya</taxon>
        <taxon>Ascomycota</taxon>
        <taxon>Pezizomycotina</taxon>
        <taxon>Eurotiomycetes</taxon>
        <taxon>Eurotiomycetidae</taxon>
        <taxon>Eurotiales</taxon>
        <taxon>Aspergillaceae</taxon>
        <taxon>Penicillium</taxon>
    </lineage>
</organism>
<keyword evidence="2" id="KW-1185">Reference proteome</keyword>
<dbReference type="AlphaFoldDB" id="A0AAI9T6P8"/>
<sequence>MYTTGYRYGQVKGTPMPNAPEVIGPHRRLDHEPGDNTFNRLLLSTLIFGTLKHGDMQVSCSPMCGPYAPI</sequence>
<name>A0AAI9T6P8_PENTH</name>
<evidence type="ECO:0000313" key="1">
    <source>
        <dbReference type="EMBL" id="KAJ9481747.1"/>
    </source>
</evidence>
<dbReference type="Proteomes" id="UP001227192">
    <property type="component" value="Unassembled WGS sequence"/>
</dbReference>
<comment type="caution">
    <text evidence="1">The sequence shown here is derived from an EMBL/GenBank/DDBJ whole genome shotgun (WGS) entry which is preliminary data.</text>
</comment>
<proteinExistence type="predicted"/>
<protein>
    <submittedName>
        <fullName evidence="1">Uncharacterized protein</fullName>
    </submittedName>
</protein>
<reference evidence="1" key="2">
    <citation type="journal article" date="2016" name="Fungal Biol.">
        <title>Ochratoxin A production by Penicillium thymicola.</title>
        <authorList>
            <person name="Nguyen H.D.T."/>
            <person name="McMullin D.R."/>
            <person name="Ponomareva E."/>
            <person name="Riley R."/>
            <person name="Pomraning K.R."/>
            <person name="Baker S.E."/>
            <person name="Seifert K.A."/>
        </authorList>
    </citation>
    <scope>NUCLEOTIDE SEQUENCE</scope>
    <source>
        <strain evidence="1">DAOM 180753</strain>
    </source>
</reference>
<dbReference type="EMBL" id="LACB01000692">
    <property type="protein sequence ID" value="KAJ9481747.1"/>
    <property type="molecule type" value="Genomic_DNA"/>
</dbReference>
<evidence type="ECO:0000313" key="2">
    <source>
        <dbReference type="Proteomes" id="UP001227192"/>
    </source>
</evidence>
<accession>A0AAI9T6P8</accession>
<gene>
    <name evidence="1" type="ORF">VN97_g11721</name>
</gene>
<reference evidence="1" key="1">
    <citation type="submission" date="2015-06" db="EMBL/GenBank/DDBJ databases">
        <authorList>
            <person name="Nguyen H."/>
        </authorList>
    </citation>
    <scope>NUCLEOTIDE SEQUENCE</scope>
    <source>
        <strain evidence="1">DAOM 180753</strain>
    </source>
</reference>